<evidence type="ECO:0000256" key="1">
    <source>
        <dbReference type="SAM" id="MobiDB-lite"/>
    </source>
</evidence>
<feature type="compositionally biased region" description="Low complexity" evidence="1">
    <location>
        <begin position="556"/>
        <end position="565"/>
    </location>
</feature>
<feature type="compositionally biased region" description="Polar residues" evidence="1">
    <location>
        <begin position="509"/>
        <end position="525"/>
    </location>
</feature>
<dbReference type="EMBL" id="MNAD01000495">
    <property type="protein sequence ID" value="OJT12297.1"/>
    <property type="molecule type" value="Genomic_DNA"/>
</dbReference>
<feature type="compositionally biased region" description="Polar residues" evidence="1">
    <location>
        <begin position="431"/>
        <end position="450"/>
    </location>
</feature>
<feature type="compositionally biased region" description="Low complexity" evidence="1">
    <location>
        <begin position="360"/>
        <end position="375"/>
    </location>
</feature>
<feature type="compositionally biased region" description="Basic and acidic residues" evidence="1">
    <location>
        <begin position="41"/>
        <end position="51"/>
    </location>
</feature>
<sequence>MPSVRHPPSKSPAGSPARGVAPEVDSRRIASTRPPLPGNVNDKRARPHRDAPQPLNGTDASENRDVSSSHRQVAKELQGPTQSAKVDSKRGDPAGGPSVRSTTAPIIPAGTPSKSHAPSPDLRRTPVADPSASSTSTPNGTSKSRPRAVPSAAEQTRHRVPVPATAPRRSAQAGEKEIAKILAGHMENCLTKLDQITEIVHKRKPFTGEDAVRSRAEKDRQKAEANTSSQAAEEKTRPHPVAVGTARDAAVPPRAKEPLPGDSRTISQSAAATKHAPAAAQSRLRPSSGTGTDTDSLASQSNSQVIVTPALIAKQAAKRLQQPSEAAAECDSVPKNALPSSTGGIEAAALSDVEEHSAKSPQATLQAPQTTAQSTHARAAASTNPTPTTKPRPTHAPPGVATAAGSSAARSRAPATTLPVAAKAVAPPLARTNSPTKQNPRLRTIGTQTKPAPLERPPLDPTRSTRDIATSTASAPPSPRSLKEQDLPPSRLGPSEATKRSPQMRRIQSEATSANGVSPDSTTHTAKTDDARSHRTVGQRQLSVSWPLLTETIQVSSGSDSTRSSTPMRKEAPAKPLKRTSSSSSNSTLDRSAQEAHLPPPPSSPTPALPSPPPARTSQQPTPPDAKSVRAASSVHSSKPAGPSKPTAQANGRSSPRLTHPKVANQGTGSKETPRRKVETATDGPDTVKKAKSPNAATPQPRPASISSHRIPRAPDANSAPLPPSVVDAGCGPATPPIQASNTEASSKAGKASSNHVRPSTMANAACASSGVPVKEVAKQLARISKADTVVSDVASIDVVLPPLPPLPAFPNAMTLPSSGARAATRSAKGKERARDLSPEFFSAVPSEGRSVAGAETSRRDAAPHSVLQQSPVATVHETAQLWLDESNIWSESPKLTTAFDRDVEDDDDDDDDNLVYHSVPTYLITNKPLPPAPSRTSSDFALESLKKLNKSAAQLKWQHNSTLRQPKPRLRPLKSALKPGPQEEDSALGELFNVINVAGASDRAVHFNVASPSGSSTTSMPVQQVGESSSSVPSSQSVEDPNDPPPRYSSVVVRAPTRGPLAAASATARTPVNALHHWENSGLFLFRRTSKLLLLRENQRRGGMYTNPHGSRSAASLGTLAPHLGQPLRTTGGPQPGPSAASKLWRKAKNGLGLGGTEEPRIPQVRWVVPAVKTMPPELEIRPEWPREKAPSLLRPKS</sequence>
<feature type="region of interest" description="Disordered" evidence="1">
    <location>
        <begin position="316"/>
        <end position="772"/>
    </location>
</feature>
<reference evidence="2 3" key="1">
    <citation type="submission" date="2016-10" db="EMBL/GenBank/DDBJ databases">
        <title>Genome sequence of the basidiomycete white-rot fungus Trametes pubescens.</title>
        <authorList>
            <person name="Makela M.R."/>
            <person name="Granchi Z."/>
            <person name="Peng M."/>
            <person name="De Vries R.P."/>
            <person name="Grigoriev I."/>
            <person name="Riley R."/>
            <person name="Hilden K."/>
        </authorList>
    </citation>
    <scope>NUCLEOTIDE SEQUENCE [LARGE SCALE GENOMIC DNA]</scope>
    <source>
        <strain evidence="2 3">FBCC735</strain>
    </source>
</reference>
<dbReference type="OMA" id="CTSKTKV"/>
<dbReference type="AlphaFoldDB" id="A0A1M2VXG6"/>
<feature type="compositionally biased region" description="Polar residues" evidence="1">
    <location>
        <begin position="646"/>
        <end position="657"/>
    </location>
</feature>
<feature type="region of interest" description="Disordered" evidence="1">
    <location>
        <begin position="957"/>
        <end position="985"/>
    </location>
</feature>
<organism evidence="2 3">
    <name type="scientific">Trametes pubescens</name>
    <name type="common">White-rot fungus</name>
    <dbReference type="NCBI Taxonomy" id="154538"/>
    <lineage>
        <taxon>Eukaryota</taxon>
        <taxon>Fungi</taxon>
        <taxon>Dikarya</taxon>
        <taxon>Basidiomycota</taxon>
        <taxon>Agaricomycotina</taxon>
        <taxon>Agaricomycetes</taxon>
        <taxon>Polyporales</taxon>
        <taxon>Polyporaceae</taxon>
        <taxon>Trametes</taxon>
    </lineage>
</organism>
<feature type="compositionally biased region" description="Low complexity" evidence="1">
    <location>
        <begin position="1022"/>
        <end position="1040"/>
    </location>
</feature>
<feature type="region of interest" description="Disordered" evidence="1">
    <location>
        <begin position="1"/>
        <end position="176"/>
    </location>
</feature>
<evidence type="ECO:0000313" key="3">
    <source>
        <dbReference type="Proteomes" id="UP000184267"/>
    </source>
</evidence>
<protein>
    <submittedName>
        <fullName evidence="2">Uncharacterized protein</fullName>
    </submittedName>
</protein>
<feature type="region of interest" description="Disordered" evidence="1">
    <location>
        <begin position="811"/>
        <end position="872"/>
    </location>
</feature>
<feature type="compositionally biased region" description="Low complexity" evidence="1">
    <location>
        <begin position="270"/>
        <end position="280"/>
    </location>
</feature>
<dbReference type="STRING" id="154538.A0A1M2VXG6"/>
<feature type="compositionally biased region" description="Pro residues" evidence="1">
    <location>
        <begin position="598"/>
        <end position="615"/>
    </location>
</feature>
<dbReference type="Proteomes" id="UP000184267">
    <property type="component" value="Unassembled WGS sequence"/>
</dbReference>
<feature type="compositionally biased region" description="Low complexity" evidence="1">
    <location>
        <begin position="397"/>
        <end position="430"/>
    </location>
</feature>
<keyword evidence="3" id="KW-1185">Reference proteome</keyword>
<dbReference type="OrthoDB" id="2758728at2759"/>
<feature type="compositionally biased region" description="Basic and acidic residues" evidence="1">
    <location>
        <begin position="206"/>
        <end position="223"/>
    </location>
</feature>
<feature type="compositionally biased region" description="Polar residues" evidence="1">
    <location>
        <begin position="131"/>
        <end position="143"/>
    </location>
</feature>
<accession>A0A1M2VXG6</accession>
<feature type="region of interest" description="Disordered" evidence="1">
    <location>
        <begin position="198"/>
        <end position="302"/>
    </location>
</feature>
<name>A0A1M2VXG6_TRAPU</name>
<feature type="compositionally biased region" description="Polar residues" evidence="1">
    <location>
        <begin position="738"/>
        <end position="763"/>
    </location>
</feature>
<comment type="caution">
    <text evidence="2">The sequence shown here is derived from an EMBL/GenBank/DDBJ whole genome shotgun (WGS) entry which is preliminary data.</text>
</comment>
<feature type="compositionally biased region" description="Polar residues" evidence="1">
    <location>
        <begin position="1012"/>
        <end position="1021"/>
    </location>
</feature>
<proteinExistence type="predicted"/>
<feature type="compositionally biased region" description="Polar residues" evidence="1">
    <location>
        <begin position="284"/>
        <end position="302"/>
    </location>
</feature>
<feature type="compositionally biased region" description="Basic and acidic residues" evidence="1">
    <location>
        <begin position="829"/>
        <end position="838"/>
    </location>
</feature>
<feature type="region of interest" description="Disordered" evidence="1">
    <location>
        <begin position="1012"/>
        <end position="1049"/>
    </location>
</feature>
<evidence type="ECO:0000313" key="2">
    <source>
        <dbReference type="EMBL" id="OJT12297.1"/>
    </source>
</evidence>
<gene>
    <name evidence="2" type="ORF">TRAPUB_11164</name>
</gene>